<keyword evidence="8" id="KW-1185">Reference proteome</keyword>
<dbReference type="AlphaFoldDB" id="A0A8C7EP27"/>
<evidence type="ECO:0000256" key="1">
    <source>
        <dbReference type="ARBA" id="ARBA00009356"/>
    </source>
</evidence>
<dbReference type="Gene3D" id="3.90.930.12">
    <property type="entry name" value="Ribosomal protein L6, alpha-beta domain"/>
    <property type="match status" value="1"/>
</dbReference>
<evidence type="ECO:0000259" key="6">
    <source>
        <dbReference type="Pfam" id="PF00347"/>
    </source>
</evidence>
<evidence type="ECO:0000256" key="4">
    <source>
        <dbReference type="ARBA" id="ARBA00035246"/>
    </source>
</evidence>
<evidence type="ECO:0000256" key="2">
    <source>
        <dbReference type="ARBA" id="ARBA00022980"/>
    </source>
</evidence>
<keyword evidence="3" id="KW-0687">Ribonucleoprotein</keyword>
<dbReference type="InterPro" id="IPR036789">
    <property type="entry name" value="Ribosomal_uL6-like_a/b-dom_sf"/>
</dbReference>
<dbReference type="PANTHER" id="PTHR11655:SF46">
    <property type="entry name" value="LARGE RIBOSOMAL SUBUNIT PROTEIN UL6"/>
    <property type="match status" value="1"/>
</dbReference>
<evidence type="ECO:0000313" key="7">
    <source>
        <dbReference type="Ensembl" id="ENSNVIP00000012867.1"/>
    </source>
</evidence>
<dbReference type="GO" id="GO:0022625">
    <property type="term" value="C:cytosolic large ribosomal subunit"/>
    <property type="evidence" value="ECO:0007669"/>
    <property type="project" value="TreeGrafter"/>
</dbReference>
<dbReference type="Ensembl" id="ENSNVIT00000015090.1">
    <property type="protein sequence ID" value="ENSNVIP00000012867.1"/>
    <property type="gene ID" value="ENSNVIG00000010195.1"/>
</dbReference>
<dbReference type="GO" id="GO:0003735">
    <property type="term" value="F:structural constituent of ribosome"/>
    <property type="evidence" value="ECO:0007669"/>
    <property type="project" value="InterPro"/>
</dbReference>
<sequence>MKTTLINQTVNIPTDVDNTRKGPTIIAKGPRGALQRDFNHINVEFSLLGKKKTTLWVDKWWGTRKELATVRPICSCIQNMIKGVLNLVFHPLDGTPHSWACSPVLVPAESARVLLCPGTWCIWQCLKSSFLQPLRC</sequence>
<accession>A0A8C7EP27</accession>
<dbReference type="Pfam" id="PF00347">
    <property type="entry name" value="Ribosomal_L6"/>
    <property type="match status" value="1"/>
</dbReference>
<dbReference type="GO" id="GO:0019843">
    <property type="term" value="F:rRNA binding"/>
    <property type="evidence" value="ECO:0007669"/>
    <property type="project" value="InterPro"/>
</dbReference>
<keyword evidence="2" id="KW-0689">Ribosomal protein</keyword>
<evidence type="ECO:0000313" key="8">
    <source>
        <dbReference type="Proteomes" id="UP000694425"/>
    </source>
</evidence>
<dbReference type="GeneTree" id="ENSGT00390000015224"/>
<organism evidence="7 8">
    <name type="scientific">Neovison vison</name>
    <name type="common">American mink</name>
    <name type="synonym">Mustela vison</name>
    <dbReference type="NCBI Taxonomy" id="452646"/>
    <lineage>
        <taxon>Eukaryota</taxon>
        <taxon>Metazoa</taxon>
        <taxon>Chordata</taxon>
        <taxon>Craniata</taxon>
        <taxon>Vertebrata</taxon>
        <taxon>Euteleostomi</taxon>
        <taxon>Mammalia</taxon>
        <taxon>Eutheria</taxon>
        <taxon>Laurasiatheria</taxon>
        <taxon>Carnivora</taxon>
        <taxon>Caniformia</taxon>
        <taxon>Musteloidea</taxon>
        <taxon>Mustelidae</taxon>
        <taxon>Mustelinae</taxon>
        <taxon>Neogale</taxon>
    </lineage>
</organism>
<evidence type="ECO:0000256" key="5">
    <source>
        <dbReference type="ARBA" id="ARBA00035349"/>
    </source>
</evidence>
<dbReference type="PANTHER" id="PTHR11655">
    <property type="entry name" value="60S/50S RIBOSOMAL PROTEIN L6/L9"/>
    <property type="match status" value="1"/>
</dbReference>
<proteinExistence type="inferred from homology"/>
<comment type="similarity">
    <text evidence="1">Belongs to the universal ribosomal protein uL6 family.</text>
</comment>
<dbReference type="InterPro" id="IPR000702">
    <property type="entry name" value="Ribosomal_uL6-like"/>
</dbReference>
<dbReference type="Proteomes" id="UP000694425">
    <property type="component" value="Unplaced"/>
</dbReference>
<feature type="domain" description="Large ribosomal subunit protein uL6 alpha-beta" evidence="6">
    <location>
        <begin position="13"/>
        <end position="85"/>
    </location>
</feature>
<name>A0A8C7EP27_NEOVI</name>
<evidence type="ECO:0000256" key="3">
    <source>
        <dbReference type="ARBA" id="ARBA00023274"/>
    </source>
</evidence>
<reference evidence="7" key="2">
    <citation type="submission" date="2025-09" db="UniProtKB">
        <authorList>
            <consortium name="Ensembl"/>
        </authorList>
    </citation>
    <scope>IDENTIFICATION</scope>
</reference>
<protein>
    <recommendedName>
        <fullName evidence="4">Large ribosomal subunit protein uL6</fullName>
    </recommendedName>
    <alternativeName>
        <fullName evidence="5">60S ribosomal protein L9</fullName>
    </alternativeName>
</protein>
<dbReference type="InterPro" id="IPR020040">
    <property type="entry name" value="Ribosomal_uL6_a/b-dom"/>
</dbReference>
<dbReference type="SUPFAM" id="SSF56053">
    <property type="entry name" value="Ribosomal protein L6"/>
    <property type="match status" value="1"/>
</dbReference>
<dbReference type="GO" id="GO:0002181">
    <property type="term" value="P:cytoplasmic translation"/>
    <property type="evidence" value="ECO:0007669"/>
    <property type="project" value="TreeGrafter"/>
</dbReference>
<dbReference type="FunFam" id="3.90.930.12:FF:000005">
    <property type="entry name" value="60S ribosomal protein L9"/>
    <property type="match status" value="1"/>
</dbReference>
<reference evidence="7" key="1">
    <citation type="submission" date="2025-08" db="UniProtKB">
        <authorList>
            <consortium name="Ensembl"/>
        </authorList>
    </citation>
    <scope>IDENTIFICATION</scope>
</reference>